<keyword evidence="4" id="KW-0520">NAD</keyword>
<keyword evidence="2" id="KW-0677">Repeat</keyword>
<evidence type="ECO:0000313" key="9">
    <source>
        <dbReference type="Proteomes" id="UP001363151"/>
    </source>
</evidence>
<evidence type="ECO:0000256" key="6">
    <source>
        <dbReference type="ARBA" id="ARBA00047804"/>
    </source>
</evidence>
<dbReference type="Proteomes" id="UP001363151">
    <property type="component" value="Unassembled WGS sequence"/>
</dbReference>
<evidence type="ECO:0000256" key="1">
    <source>
        <dbReference type="ARBA" id="ARBA00012612"/>
    </source>
</evidence>
<keyword evidence="3" id="KW-0560">Oxidoreductase</keyword>
<dbReference type="Gene3D" id="3.40.30.10">
    <property type="entry name" value="Glutaredoxin"/>
    <property type="match status" value="1"/>
</dbReference>
<dbReference type="CDD" id="cd00063">
    <property type="entry name" value="FN3"/>
    <property type="match status" value="1"/>
</dbReference>
<keyword evidence="9" id="KW-1185">Reference proteome</keyword>
<dbReference type="EC" id="1.8.1.8" evidence="1"/>
<dbReference type="Pfam" id="PF13905">
    <property type="entry name" value="Thioredoxin_8"/>
    <property type="match status" value="1"/>
</dbReference>
<dbReference type="InterPro" id="IPR012336">
    <property type="entry name" value="Thioredoxin-like_fold"/>
</dbReference>
<dbReference type="SUPFAM" id="SSF49265">
    <property type="entry name" value="Fibronectin type III"/>
    <property type="match status" value="1"/>
</dbReference>
<dbReference type="PANTHER" id="PTHR13871">
    <property type="entry name" value="THIOREDOXIN"/>
    <property type="match status" value="1"/>
</dbReference>
<dbReference type="InterPro" id="IPR003961">
    <property type="entry name" value="FN3_dom"/>
</dbReference>
<accession>A0ABR1FMB1</accession>
<proteinExistence type="predicted"/>
<sequence>MASQALAACAPPAACSIYDADAASACVMWSPSAGAASYAVEMRAAGDEAWTTLSKTLKACKCRKKGLDASRAYEFRVAAVDAAGAVGEFSGIAKVASRADVAQQPAPVVSAVDGESVTVQWSGGEGPYALQYAAEEDLRADATTPWRLAAASVNGTVAKKKNLDGGKRYAFRVKPADASGYEWSRASETALIPRAAPFMARCFGTDLVNKSGGKRTTGPSLAGKIVAAAGRPFEVVWLSCERDPEAFSSTFAQFPFLAVPFDNDERERALGNFKVSGIPRLVILGPDGRELVNNAVGMSLSIATVDGWMRQAKGHK</sequence>
<dbReference type="PROSITE" id="PS50853">
    <property type="entry name" value="FN3"/>
    <property type="match status" value="1"/>
</dbReference>
<dbReference type="PANTHER" id="PTHR13871:SF96">
    <property type="entry name" value="THIOREDOXIN DOMAIN-CONTAINING PROTEIN"/>
    <property type="match status" value="1"/>
</dbReference>
<dbReference type="EMBL" id="JBBJCI010000360">
    <property type="protein sequence ID" value="KAK7233420.1"/>
    <property type="molecule type" value="Genomic_DNA"/>
</dbReference>
<evidence type="ECO:0000256" key="4">
    <source>
        <dbReference type="ARBA" id="ARBA00023027"/>
    </source>
</evidence>
<evidence type="ECO:0000259" key="7">
    <source>
        <dbReference type="PROSITE" id="PS50853"/>
    </source>
</evidence>
<name>A0ABR1FMB1_AURAN</name>
<evidence type="ECO:0000256" key="5">
    <source>
        <dbReference type="ARBA" id="ARBA00047388"/>
    </source>
</evidence>
<dbReference type="InterPro" id="IPR036116">
    <property type="entry name" value="FN3_sf"/>
</dbReference>
<evidence type="ECO:0000256" key="2">
    <source>
        <dbReference type="ARBA" id="ARBA00022737"/>
    </source>
</evidence>
<reference evidence="8 9" key="1">
    <citation type="submission" date="2024-03" db="EMBL/GenBank/DDBJ databases">
        <title>Aureococcus anophagefferens CCMP1851 and Kratosvirus quantuckense: Draft genome of a second virus-susceptible host strain in the model system.</title>
        <authorList>
            <person name="Chase E."/>
            <person name="Truchon A.R."/>
            <person name="Schepens W."/>
            <person name="Wilhelm S.W."/>
        </authorList>
    </citation>
    <scope>NUCLEOTIDE SEQUENCE [LARGE SCALE GENOMIC DNA]</scope>
    <source>
        <strain evidence="8 9">CCMP1851</strain>
    </source>
</reference>
<dbReference type="Gene3D" id="2.60.40.10">
    <property type="entry name" value="Immunoglobulins"/>
    <property type="match status" value="2"/>
</dbReference>
<dbReference type="InterPro" id="IPR013783">
    <property type="entry name" value="Ig-like_fold"/>
</dbReference>
<dbReference type="SMART" id="SM00060">
    <property type="entry name" value="FN3"/>
    <property type="match status" value="2"/>
</dbReference>
<feature type="domain" description="Fibronectin type-III" evidence="7">
    <location>
        <begin position="11"/>
        <end position="100"/>
    </location>
</feature>
<gene>
    <name evidence="8" type="ORF">SO694_00105081</name>
</gene>
<protein>
    <recommendedName>
        <fullName evidence="1">protein-disulfide reductase</fullName>
        <ecNumber evidence="1">1.8.1.8</ecNumber>
    </recommendedName>
</protein>
<evidence type="ECO:0000313" key="8">
    <source>
        <dbReference type="EMBL" id="KAK7233420.1"/>
    </source>
</evidence>
<evidence type="ECO:0000256" key="3">
    <source>
        <dbReference type="ARBA" id="ARBA00023002"/>
    </source>
</evidence>
<dbReference type="InterPro" id="IPR052259">
    <property type="entry name" value="Nucleoredoxin-like"/>
</dbReference>
<comment type="caution">
    <text evidence="8">The sequence shown here is derived from an EMBL/GenBank/DDBJ whole genome shotgun (WGS) entry which is preliminary data.</text>
</comment>
<organism evidence="8 9">
    <name type="scientific">Aureococcus anophagefferens</name>
    <name type="common">Harmful bloom alga</name>
    <dbReference type="NCBI Taxonomy" id="44056"/>
    <lineage>
        <taxon>Eukaryota</taxon>
        <taxon>Sar</taxon>
        <taxon>Stramenopiles</taxon>
        <taxon>Ochrophyta</taxon>
        <taxon>Pelagophyceae</taxon>
        <taxon>Pelagomonadales</taxon>
        <taxon>Pelagomonadaceae</taxon>
        <taxon>Aureococcus</taxon>
    </lineage>
</organism>
<comment type="catalytic activity">
    <reaction evidence="5">
        <text>[protein]-dithiol + NAD(+) = [protein]-disulfide + NADH + H(+)</text>
        <dbReference type="Rhea" id="RHEA:18749"/>
        <dbReference type="Rhea" id="RHEA-COMP:10593"/>
        <dbReference type="Rhea" id="RHEA-COMP:10594"/>
        <dbReference type="ChEBI" id="CHEBI:15378"/>
        <dbReference type="ChEBI" id="CHEBI:29950"/>
        <dbReference type="ChEBI" id="CHEBI:50058"/>
        <dbReference type="ChEBI" id="CHEBI:57540"/>
        <dbReference type="ChEBI" id="CHEBI:57945"/>
        <dbReference type="EC" id="1.8.1.8"/>
    </reaction>
</comment>
<comment type="catalytic activity">
    <reaction evidence="6">
        <text>[protein]-dithiol + NADP(+) = [protein]-disulfide + NADPH + H(+)</text>
        <dbReference type="Rhea" id="RHEA:18753"/>
        <dbReference type="Rhea" id="RHEA-COMP:10593"/>
        <dbReference type="Rhea" id="RHEA-COMP:10594"/>
        <dbReference type="ChEBI" id="CHEBI:15378"/>
        <dbReference type="ChEBI" id="CHEBI:29950"/>
        <dbReference type="ChEBI" id="CHEBI:50058"/>
        <dbReference type="ChEBI" id="CHEBI:57783"/>
        <dbReference type="ChEBI" id="CHEBI:58349"/>
        <dbReference type="EC" id="1.8.1.8"/>
    </reaction>
</comment>